<reference evidence="1 2" key="1">
    <citation type="journal article" date="2021" name="BMC Genomics">
        <title>Datura genome reveals duplications of psychoactive alkaloid biosynthetic genes and high mutation rate following tissue culture.</title>
        <authorList>
            <person name="Rajewski A."/>
            <person name="Carter-House D."/>
            <person name="Stajich J."/>
            <person name="Litt A."/>
        </authorList>
    </citation>
    <scope>NUCLEOTIDE SEQUENCE [LARGE SCALE GENOMIC DNA]</scope>
    <source>
        <strain evidence="1">AR-01</strain>
    </source>
</reference>
<name>A0ABS8WTY3_DATST</name>
<protein>
    <submittedName>
        <fullName evidence="1">Uncharacterized protein</fullName>
    </submittedName>
</protein>
<sequence>GKLLMQDFFRNYKVAPTKGISTYEPATAKELSLRPSQAQDELSLLRSFFYRSNVTGARYCLLL</sequence>
<keyword evidence="2" id="KW-1185">Reference proteome</keyword>
<dbReference type="EMBL" id="JACEIK010009735">
    <property type="protein sequence ID" value="MCE3214643.1"/>
    <property type="molecule type" value="Genomic_DNA"/>
</dbReference>
<gene>
    <name evidence="1" type="ORF">HAX54_052945</name>
</gene>
<evidence type="ECO:0000313" key="1">
    <source>
        <dbReference type="EMBL" id="MCE3214643.1"/>
    </source>
</evidence>
<feature type="non-terminal residue" evidence="1">
    <location>
        <position position="1"/>
    </location>
</feature>
<accession>A0ABS8WTY3</accession>
<evidence type="ECO:0000313" key="2">
    <source>
        <dbReference type="Proteomes" id="UP000823775"/>
    </source>
</evidence>
<organism evidence="1 2">
    <name type="scientific">Datura stramonium</name>
    <name type="common">Jimsonweed</name>
    <name type="synonym">Common thornapple</name>
    <dbReference type="NCBI Taxonomy" id="4076"/>
    <lineage>
        <taxon>Eukaryota</taxon>
        <taxon>Viridiplantae</taxon>
        <taxon>Streptophyta</taxon>
        <taxon>Embryophyta</taxon>
        <taxon>Tracheophyta</taxon>
        <taxon>Spermatophyta</taxon>
        <taxon>Magnoliopsida</taxon>
        <taxon>eudicotyledons</taxon>
        <taxon>Gunneridae</taxon>
        <taxon>Pentapetalae</taxon>
        <taxon>asterids</taxon>
        <taxon>lamiids</taxon>
        <taxon>Solanales</taxon>
        <taxon>Solanaceae</taxon>
        <taxon>Solanoideae</taxon>
        <taxon>Datureae</taxon>
        <taxon>Datura</taxon>
    </lineage>
</organism>
<comment type="caution">
    <text evidence="1">The sequence shown here is derived from an EMBL/GenBank/DDBJ whole genome shotgun (WGS) entry which is preliminary data.</text>
</comment>
<dbReference type="Proteomes" id="UP000823775">
    <property type="component" value="Unassembled WGS sequence"/>
</dbReference>
<proteinExistence type="predicted"/>